<organism evidence="6 7">
    <name type="scientific">Tigriopus californicus</name>
    <name type="common">Marine copepod</name>
    <dbReference type="NCBI Taxonomy" id="6832"/>
    <lineage>
        <taxon>Eukaryota</taxon>
        <taxon>Metazoa</taxon>
        <taxon>Ecdysozoa</taxon>
        <taxon>Arthropoda</taxon>
        <taxon>Crustacea</taxon>
        <taxon>Multicrustacea</taxon>
        <taxon>Hexanauplia</taxon>
        <taxon>Copepoda</taxon>
        <taxon>Harpacticoida</taxon>
        <taxon>Harpacticidae</taxon>
        <taxon>Tigriopus</taxon>
    </lineage>
</organism>
<evidence type="ECO:0000256" key="1">
    <source>
        <dbReference type="ARBA" id="ARBA00022737"/>
    </source>
</evidence>
<comment type="caution">
    <text evidence="6">The sequence shown here is derived from an EMBL/GenBank/DDBJ whole genome shotgun (WGS) entry which is preliminary data.</text>
</comment>
<keyword evidence="1" id="KW-0677">Repeat</keyword>
<sequence>LAKSSSNLNDIVYSGRPRNEEPHVKKTTKKKSEKIEYIVRVDLLFDLDKDGILNFKEYEKLLRCLGYRLGEEQARLLATSVSVDKSHYSVSFNEFLKLISMQQASEPDEETLVEMFASFDKEDVGMIPETLIKQLMGSKDDINEEDIHEMLEEYF</sequence>
<protein>
    <recommendedName>
        <fullName evidence="5">EF-hand domain-containing protein</fullName>
    </recommendedName>
</protein>
<dbReference type="PANTHER" id="PTHR23048">
    <property type="entry name" value="MYOSIN LIGHT CHAIN 1, 3"/>
    <property type="match status" value="1"/>
</dbReference>
<evidence type="ECO:0000313" key="7">
    <source>
        <dbReference type="Proteomes" id="UP000318571"/>
    </source>
</evidence>
<dbReference type="AlphaFoldDB" id="A0A553NP50"/>
<dbReference type="STRING" id="6832.A0A553NP50"/>
<comment type="function">
    <text evidence="3">Troponin is the central regulatory protein of striated muscle contraction. Tn consists of three components: Tn-I which is the inhibitor of actomyosin ATPase, Tn-T which contains the binding site for tropomyosin and Tn-C. The binding of calcium to Tn-C abolishes the inhibitory action of Tn on actin filaments.</text>
</comment>
<proteinExistence type="predicted"/>
<dbReference type="OMA" id="PRNEEPH"/>
<dbReference type="InterPro" id="IPR011992">
    <property type="entry name" value="EF-hand-dom_pair"/>
</dbReference>
<dbReference type="PROSITE" id="PS00018">
    <property type="entry name" value="EF_HAND_1"/>
    <property type="match status" value="1"/>
</dbReference>
<dbReference type="SUPFAM" id="SSF47473">
    <property type="entry name" value="EF-hand"/>
    <property type="match status" value="1"/>
</dbReference>
<dbReference type="GO" id="GO:0005509">
    <property type="term" value="F:calcium ion binding"/>
    <property type="evidence" value="ECO:0007669"/>
    <property type="project" value="InterPro"/>
</dbReference>
<accession>A0A553NP50</accession>
<dbReference type="EMBL" id="VCGU01000011">
    <property type="protein sequence ID" value="TRY67218.1"/>
    <property type="molecule type" value="Genomic_DNA"/>
</dbReference>
<dbReference type="InterPro" id="IPR002048">
    <property type="entry name" value="EF_hand_dom"/>
</dbReference>
<dbReference type="GO" id="GO:0016460">
    <property type="term" value="C:myosin II complex"/>
    <property type="evidence" value="ECO:0007669"/>
    <property type="project" value="TreeGrafter"/>
</dbReference>
<reference evidence="6 7" key="1">
    <citation type="journal article" date="2018" name="Nat. Ecol. Evol.">
        <title>Genomic signatures of mitonuclear coevolution across populations of Tigriopus californicus.</title>
        <authorList>
            <person name="Barreto F.S."/>
            <person name="Watson E.T."/>
            <person name="Lima T.G."/>
            <person name="Willett C.S."/>
            <person name="Edmands S."/>
            <person name="Li W."/>
            <person name="Burton R.S."/>
        </authorList>
    </citation>
    <scope>NUCLEOTIDE SEQUENCE [LARGE SCALE GENOMIC DNA]</scope>
    <source>
        <strain evidence="6 7">San Diego</strain>
    </source>
</reference>
<evidence type="ECO:0000256" key="4">
    <source>
        <dbReference type="SAM" id="MobiDB-lite"/>
    </source>
</evidence>
<dbReference type="InterPro" id="IPR050230">
    <property type="entry name" value="CALM/Myosin/TropC-like"/>
</dbReference>
<dbReference type="PROSITE" id="PS50222">
    <property type="entry name" value="EF_HAND_2"/>
    <property type="match status" value="1"/>
</dbReference>
<gene>
    <name evidence="6" type="ORF">TCAL_15846</name>
</gene>
<dbReference type="InterPro" id="IPR018247">
    <property type="entry name" value="EF_Hand_1_Ca_BS"/>
</dbReference>
<evidence type="ECO:0000313" key="6">
    <source>
        <dbReference type="EMBL" id="TRY67218.1"/>
    </source>
</evidence>
<dbReference type="Gene3D" id="1.10.238.10">
    <property type="entry name" value="EF-hand"/>
    <property type="match status" value="1"/>
</dbReference>
<feature type="domain" description="EF-hand" evidence="5">
    <location>
        <begin position="44"/>
        <end position="68"/>
    </location>
</feature>
<feature type="region of interest" description="Disordered" evidence="4">
    <location>
        <begin position="1"/>
        <end position="27"/>
    </location>
</feature>
<evidence type="ECO:0000259" key="5">
    <source>
        <dbReference type="PROSITE" id="PS50222"/>
    </source>
</evidence>
<keyword evidence="7" id="KW-1185">Reference proteome</keyword>
<dbReference type="PANTHER" id="PTHR23048:SF0">
    <property type="entry name" value="CALMODULIN LIKE 3"/>
    <property type="match status" value="1"/>
</dbReference>
<evidence type="ECO:0000256" key="3">
    <source>
        <dbReference type="ARBA" id="ARBA00037722"/>
    </source>
</evidence>
<keyword evidence="2" id="KW-0106">Calcium</keyword>
<evidence type="ECO:0000256" key="2">
    <source>
        <dbReference type="ARBA" id="ARBA00022837"/>
    </source>
</evidence>
<feature type="non-terminal residue" evidence="6">
    <location>
        <position position="155"/>
    </location>
</feature>
<feature type="non-terminal residue" evidence="6">
    <location>
        <position position="1"/>
    </location>
</feature>
<name>A0A553NP50_TIGCA</name>
<dbReference type="Proteomes" id="UP000318571">
    <property type="component" value="Chromosome 4"/>
</dbReference>